<dbReference type="EMBL" id="AZIM01021654">
    <property type="protein sequence ID" value="ETE56454.1"/>
    <property type="molecule type" value="Genomic_DNA"/>
</dbReference>
<dbReference type="SUPFAM" id="SSF49785">
    <property type="entry name" value="Galactose-binding domain-like"/>
    <property type="match status" value="1"/>
</dbReference>
<evidence type="ECO:0000256" key="7">
    <source>
        <dbReference type="ARBA" id="ARBA00023157"/>
    </source>
</evidence>
<evidence type="ECO:0000313" key="9">
    <source>
        <dbReference type="EMBL" id="ETE56454.1"/>
    </source>
</evidence>
<evidence type="ECO:0000313" key="10">
    <source>
        <dbReference type="Proteomes" id="UP000018936"/>
    </source>
</evidence>
<protein>
    <recommendedName>
        <fullName evidence="8">F5/8 type C domain-containing protein</fullName>
    </recommendedName>
</protein>
<dbReference type="Proteomes" id="UP000018936">
    <property type="component" value="Unassembled WGS sequence"/>
</dbReference>
<dbReference type="GO" id="GO:0001868">
    <property type="term" value="P:regulation of complement activation, lectin pathway"/>
    <property type="evidence" value="ECO:0007669"/>
    <property type="project" value="UniProtKB-ARBA"/>
</dbReference>
<keyword evidence="10" id="KW-1185">Reference proteome</keyword>
<evidence type="ECO:0000256" key="6">
    <source>
        <dbReference type="ARBA" id="ARBA00022837"/>
    </source>
</evidence>
<dbReference type="PANTHER" id="PTHR45713:SF11">
    <property type="entry name" value="FUCOLECTIN TACHYLECTIN-4 PENTRAXIN-1 DOMAIN-CONTAINING PROTEIN"/>
    <property type="match status" value="1"/>
</dbReference>
<evidence type="ECO:0000256" key="5">
    <source>
        <dbReference type="ARBA" id="ARBA00022734"/>
    </source>
</evidence>
<comment type="similarity">
    <text evidence="2">Belongs to the fucolectin family.</text>
</comment>
<name>V8N2G7_OPHHA</name>
<dbReference type="PROSITE" id="PS50022">
    <property type="entry name" value="FA58C_3"/>
    <property type="match status" value="1"/>
</dbReference>
<organism evidence="9 10">
    <name type="scientific">Ophiophagus hannah</name>
    <name type="common">King cobra</name>
    <name type="synonym">Naja hannah</name>
    <dbReference type="NCBI Taxonomy" id="8665"/>
    <lineage>
        <taxon>Eukaryota</taxon>
        <taxon>Metazoa</taxon>
        <taxon>Chordata</taxon>
        <taxon>Craniata</taxon>
        <taxon>Vertebrata</taxon>
        <taxon>Euteleostomi</taxon>
        <taxon>Lepidosauria</taxon>
        <taxon>Squamata</taxon>
        <taxon>Bifurcata</taxon>
        <taxon>Unidentata</taxon>
        <taxon>Episquamata</taxon>
        <taxon>Toxicofera</taxon>
        <taxon>Serpentes</taxon>
        <taxon>Colubroidea</taxon>
        <taxon>Elapidae</taxon>
        <taxon>Elapinae</taxon>
        <taxon>Ophiophagus</taxon>
    </lineage>
</organism>
<accession>V8N2G7</accession>
<keyword evidence="4" id="KW-0479">Metal-binding</keyword>
<sequence length="99" mass="10950">VEGQNLALGKPASQSSIHLHDIVGSAEKAVDGNCNGDWYNNSCIHTKNEMNPWWLVDLGKPRKLSVVLVKNREDCCGERLYEAEVHLGNSLEDHGRANP</sequence>
<comment type="subunit">
    <text evidence="3">Homotrimer.</text>
</comment>
<evidence type="ECO:0000256" key="3">
    <source>
        <dbReference type="ARBA" id="ARBA00011233"/>
    </source>
</evidence>
<keyword evidence="6" id="KW-0106">Calcium</keyword>
<dbReference type="PANTHER" id="PTHR45713">
    <property type="entry name" value="FTP DOMAIN-CONTAINING PROTEIN"/>
    <property type="match status" value="1"/>
</dbReference>
<dbReference type="InterPro" id="IPR051941">
    <property type="entry name" value="BG_Antigen-Binding_Lectin"/>
</dbReference>
<evidence type="ECO:0000256" key="1">
    <source>
        <dbReference type="ARBA" id="ARBA00002219"/>
    </source>
</evidence>
<dbReference type="OrthoDB" id="547680at2759"/>
<dbReference type="GO" id="GO:0010185">
    <property type="term" value="P:regulation of cellular defense response"/>
    <property type="evidence" value="ECO:0007669"/>
    <property type="project" value="UniProtKB-ARBA"/>
</dbReference>
<evidence type="ECO:0000256" key="4">
    <source>
        <dbReference type="ARBA" id="ARBA00022723"/>
    </source>
</evidence>
<dbReference type="InterPro" id="IPR006585">
    <property type="entry name" value="FTP1"/>
</dbReference>
<keyword evidence="7" id="KW-1015">Disulfide bond</keyword>
<comment type="caution">
    <text evidence="9">The sequence shown here is derived from an EMBL/GenBank/DDBJ whole genome shotgun (WGS) entry which is preliminary data.</text>
</comment>
<feature type="non-terminal residue" evidence="9">
    <location>
        <position position="1"/>
    </location>
</feature>
<comment type="function">
    <text evidence="1">Acts as a defensive agent. Recognizes blood group fucosylated oligosaccharides including A, B, H and Lewis B-type antigens. Does not recognize Lewis A antigen and has low affinity for monovalent haptens.</text>
</comment>
<keyword evidence="5" id="KW-0430">Lectin</keyword>
<dbReference type="InterPro" id="IPR008979">
    <property type="entry name" value="Galactose-bd-like_sf"/>
</dbReference>
<dbReference type="Pfam" id="PF22633">
    <property type="entry name" value="F5_F8_type_C_2"/>
    <property type="match status" value="1"/>
</dbReference>
<feature type="domain" description="F5/8 type C" evidence="8">
    <location>
        <begin position="1"/>
        <end position="99"/>
    </location>
</feature>
<gene>
    <name evidence="9" type="ORF">L345_17835</name>
</gene>
<dbReference type="InterPro" id="IPR000421">
    <property type="entry name" value="FA58C"/>
</dbReference>
<evidence type="ECO:0000259" key="8">
    <source>
        <dbReference type="PROSITE" id="PS50022"/>
    </source>
</evidence>
<dbReference type="AlphaFoldDB" id="V8N2G7"/>
<dbReference type="GO" id="GO:0046872">
    <property type="term" value="F:metal ion binding"/>
    <property type="evidence" value="ECO:0007669"/>
    <property type="project" value="UniProtKB-KW"/>
</dbReference>
<reference evidence="9 10" key="1">
    <citation type="journal article" date="2013" name="Proc. Natl. Acad. Sci. U.S.A.">
        <title>The king cobra genome reveals dynamic gene evolution and adaptation in the snake venom system.</title>
        <authorList>
            <person name="Vonk F.J."/>
            <person name="Casewell N.R."/>
            <person name="Henkel C.V."/>
            <person name="Heimberg A.M."/>
            <person name="Jansen H.J."/>
            <person name="McCleary R.J."/>
            <person name="Kerkkamp H.M."/>
            <person name="Vos R.A."/>
            <person name="Guerreiro I."/>
            <person name="Calvete J.J."/>
            <person name="Wuster W."/>
            <person name="Woods A.E."/>
            <person name="Logan J.M."/>
            <person name="Harrison R.A."/>
            <person name="Castoe T.A."/>
            <person name="de Koning A.P."/>
            <person name="Pollock D.D."/>
            <person name="Yandell M."/>
            <person name="Calderon D."/>
            <person name="Renjifo C."/>
            <person name="Currier R.B."/>
            <person name="Salgado D."/>
            <person name="Pla D."/>
            <person name="Sanz L."/>
            <person name="Hyder A.S."/>
            <person name="Ribeiro J.M."/>
            <person name="Arntzen J.W."/>
            <person name="van den Thillart G.E."/>
            <person name="Boetzer M."/>
            <person name="Pirovano W."/>
            <person name="Dirks R.P."/>
            <person name="Spaink H.P."/>
            <person name="Duboule D."/>
            <person name="McGlinn E."/>
            <person name="Kini R.M."/>
            <person name="Richardson M.K."/>
        </authorList>
    </citation>
    <scope>NUCLEOTIDE SEQUENCE</scope>
    <source>
        <tissue evidence="9">Blood</tissue>
    </source>
</reference>
<evidence type="ECO:0000256" key="2">
    <source>
        <dbReference type="ARBA" id="ARBA00010147"/>
    </source>
</evidence>
<dbReference type="GO" id="GO:0042806">
    <property type="term" value="F:fucose binding"/>
    <property type="evidence" value="ECO:0007669"/>
    <property type="project" value="UniProtKB-ARBA"/>
</dbReference>
<dbReference type="SMART" id="SM00607">
    <property type="entry name" value="FTP"/>
    <property type="match status" value="1"/>
</dbReference>
<feature type="non-terminal residue" evidence="9">
    <location>
        <position position="99"/>
    </location>
</feature>
<proteinExistence type="inferred from homology"/>
<dbReference type="Gene3D" id="2.60.120.260">
    <property type="entry name" value="Galactose-binding domain-like"/>
    <property type="match status" value="1"/>
</dbReference>